<accession>A0A3N4ITL5</accession>
<keyword evidence="2" id="KW-0732">Signal</keyword>
<name>A0A3N4ITL5_9PEZI</name>
<dbReference type="EMBL" id="ML120706">
    <property type="protein sequence ID" value="RPA88697.1"/>
    <property type="molecule type" value="Genomic_DNA"/>
</dbReference>
<feature type="chain" id="PRO_5018025942" evidence="2">
    <location>
        <begin position="19"/>
        <end position="54"/>
    </location>
</feature>
<dbReference type="Proteomes" id="UP000276215">
    <property type="component" value="Unassembled WGS sequence"/>
</dbReference>
<reference evidence="3 4" key="1">
    <citation type="journal article" date="2018" name="Nat. Ecol. Evol.">
        <title>Pezizomycetes genomes reveal the molecular basis of ectomycorrhizal truffle lifestyle.</title>
        <authorList>
            <person name="Murat C."/>
            <person name="Payen T."/>
            <person name="Noel B."/>
            <person name="Kuo A."/>
            <person name="Morin E."/>
            <person name="Chen J."/>
            <person name="Kohler A."/>
            <person name="Krizsan K."/>
            <person name="Balestrini R."/>
            <person name="Da Silva C."/>
            <person name="Montanini B."/>
            <person name="Hainaut M."/>
            <person name="Levati E."/>
            <person name="Barry K.W."/>
            <person name="Belfiori B."/>
            <person name="Cichocki N."/>
            <person name="Clum A."/>
            <person name="Dockter R.B."/>
            <person name="Fauchery L."/>
            <person name="Guy J."/>
            <person name="Iotti M."/>
            <person name="Le Tacon F."/>
            <person name="Lindquist E.A."/>
            <person name="Lipzen A."/>
            <person name="Malagnac F."/>
            <person name="Mello A."/>
            <person name="Molinier V."/>
            <person name="Miyauchi S."/>
            <person name="Poulain J."/>
            <person name="Riccioni C."/>
            <person name="Rubini A."/>
            <person name="Sitrit Y."/>
            <person name="Splivallo R."/>
            <person name="Traeger S."/>
            <person name="Wang M."/>
            <person name="Zifcakova L."/>
            <person name="Wipf D."/>
            <person name="Zambonelli A."/>
            <person name="Paolocci F."/>
            <person name="Nowrousian M."/>
            <person name="Ottonello S."/>
            <person name="Baldrian P."/>
            <person name="Spatafora J.W."/>
            <person name="Henrissat B."/>
            <person name="Nagy L.G."/>
            <person name="Aury J.M."/>
            <person name="Wincker P."/>
            <person name="Grigoriev I.V."/>
            <person name="Bonfante P."/>
            <person name="Martin F.M."/>
        </authorList>
    </citation>
    <scope>NUCLEOTIDE SEQUENCE [LARGE SCALE GENOMIC DNA]</scope>
    <source>
        <strain evidence="3 4">120613-1</strain>
    </source>
</reference>
<evidence type="ECO:0000313" key="4">
    <source>
        <dbReference type="Proteomes" id="UP000276215"/>
    </source>
</evidence>
<sequence length="54" mass="6087">MSHLMALMALMAWGLENGGVSIGSEDAEIDRSTVRNRGKEKQQKKQEDKLHHSH</sequence>
<evidence type="ECO:0000256" key="1">
    <source>
        <dbReference type="SAM" id="MobiDB-lite"/>
    </source>
</evidence>
<gene>
    <name evidence="3" type="ORF">L873DRAFT_1824176</name>
</gene>
<protein>
    <submittedName>
        <fullName evidence="3">Uncharacterized protein</fullName>
    </submittedName>
</protein>
<feature type="compositionally biased region" description="Basic and acidic residues" evidence="1">
    <location>
        <begin position="29"/>
        <end position="54"/>
    </location>
</feature>
<keyword evidence="4" id="KW-1185">Reference proteome</keyword>
<feature type="signal peptide" evidence="2">
    <location>
        <begin position="1"/>
        <end position="18"/>
    </location>
</feature>
<organism evidence="3 4">
    <name type="scientific">Choiromyces venosus 120613-1</name>
    <dbReference type="NCBI Taxonomy" id="1336337"/>
    <lineage>
        <taxon>Eukaryota</taxon>
        <taxon>Fungi</taxon>
        <taxon>Dikarya</taxon>
        <taxon>Ascomycota</taxon>
        <taxon>Pezizomycotina</taxon>
        <taxon>Pezizomycetes</taxon>
        <taxon>Pezizales</taxon>
        <taxon>Tuberaceae</taxon>
        <taxon>Choiromyces</taxon>
    </lineage>
</organism>
<evidence type="ECO:0000256" key="2">
    <source>
        <dbReference type="SAM" id="SignalP"/>
    </source>
</evidence>
<evidence type="ECO:0000313" key="3">
    <source>
        <dbReference type="EMBL" id="RPA88697.1"/>
    </source>
</evidence>
<feature type="non-terminal residue" evidence="3">
    <location>
        <position position="54"/>
    </location>
</feature>
<proteinExistence type="predicted"/>
<feature type="region of interest" description="Disordered" evidence="1">
    <location>
        <begin position="22"/>
        <end position="54"/>
    </location>
</feature>
<dbReference type="AlphaFoldDB" id="A0A3N4ITL5"/>